<organism evidence="2 3">
    <name type="scientific">Gloeocapsopsis dulcis AAB1 = 1H9</name>
    <dbReference type="NCBI Taxonomy" id="1433147"/>
    <lineage>
        <taxon>Bacteria</taxon>
        <taxon>Bacillati</taxon>
        <taxon>Cyanobacteriota</taxon>
        <taxon>Cyanophyceae</taxon>
        <taxon>Oscillatoriophycideae</taxon>
        <taxon>Chroococcales</taxon>
        <taxon>Chroococcaceae</taxon>
        <taxon>Gloeocapsopsis</taxon>
        <taxon>Gloeocapsopsis dulcis</taxon>
    </lineage>
</organism>
<dbReference type="EMBL" id="NAPY01000008">
    <property type="protein sequence ID" value="MUL36045.1"/>
    <property type="molecule type" value="Genomic_DNA"/>
</dbReference>
<evidence type="ECO:0000259" key="1">
    <source>
        <dbReference type="Pfam" id="PF02481"/>
    </source>
</evidence>
<sequence length="237" mass="25740">MRLFDCTTPASVHSNDSCVSPVKACAAFKTAPTLAAIGNLNLLQKPAIALFCSIKCPGDLILKTYDLAQALRDTEIPVISGFHTPIEQDCLKILLRGTQPIIHCPARSLHKIRLSPEQKQAIGENRLLLISPFNASYLRVTAELAEKRNEMIGAIAHTIFIAYAAPNSKTLAFAQRLIAAGKSVVTFDSFSNPLLQEEGIAGLGMDAIMRRCLDAQTSQLRKASSINNDESSVYQCL</sequence>
<dbReference type="OrthoDB" id="273460at2"/>
<gene>
    <name evidence="2" type="ORF">BWI75_06680</name>
</gene>
<dbReference type="InterPro" id="IPR057666">
    <property type="entry name" value="DrpA_SLOG"/>
</dbReference>
<dbReference type="Proteomes" id="UP000441797">
    <property type="component" value="Unassembled WGS sequence"/>
</dbReference>
<reference evidence="2 3" key="1">
    <citation type="journal article" date="2019" name="Front. Microbiol.">
        <title>Genomic Features for Desiccation Tolerance and Sugar Biosynthesis in the Extremophile Gloeocapsopsis sp. UTEX B3054.</title>
        <authorList>
            <person name="Urrejola C."/>
            <person name="Alcorta J."/>
            <person name="Salas L."/>
            <person name="Vasquez M."/>
            <person name="Polz M.F."/>
            <person name="Vicuna R."/>
            <person name="Diez B."/>
        </authorList>
    </citation>
    <scope>NUCLEOTIDE SEQUENCE [LARGE SCALE GENOMIC DNA]</scope>
    <source>
        <strain evidence="2 3">1H9</strain>
    </source>
</reference>
<accession>A0A6N8FUQ6</accession>
<keyword evidence="3" id="KW-1185">Reference proteome</keyword>
<dbReference type="Gene3D" id="3.40.50.450">
    <property type="match status" value="1"/>
</dbReference>
<protein>
    <recommendedName>
        <fullName evidence="1">Smf/DprA SLOG domain-containing protein</fullName>
    </recommendedName>
</protein>
<dbReference type="Pfam" id="PF02481">
    <property type="entry name" value="DNA_processg_A"/>
    <property type="match status" value="1"/>
</dbReference>
<evidence type="ECO:0000313" key="2">
    <source>
        <dbReference type="EMBL" id="MUL36045.1"/>
    </source>
</evidence>
<evidence type="ECO:0000313" key="3">
    <source>
        <dbReference type="Proteomes" id="UP000441797"/>
    </source>
</evidence>
<name>A0A6N8FUQ6_9CHRO</name>
<dbReference type="RefSeq" id="WP_105221000.1">
    <property type="nucleotide sequence ID" value="NZ_CAWNSU010000074.1"/>
</dbReference>
<feature type="domain" description="Smf/DprA SLOG" evidence="1">
    <location>
        <begin position="30"/>
        <end position="188"/>
    </location>
</feature>
<dbReference type="GO" id="GO:0009294">
    <property type="term" value="P:DNA-mediated transformation"/>
    <property type="evidence" value="ECO:0007669"/>
    <property type="project" value="InterPro"/>
</dbReference>
<comment type="caution">
    <text evidence="2">The sequence shown here is derived from an EMBL/GenBank/DDBJ whole genome shotgun (WGS) entry which is preliminary data.</text>
</comment>
<dbReference type="AlphaFoldDB" id="A0A6N8FUQ6"/>
<proteinExistence type="predicted"/>